<gene>
    <name evidence="1" type="ORF">H2C83_06925</name>
</gene>
<protein>
    <submittedName>
        <fullName evidence="1">Uncharacterized protein</fullName>
    </submittedName>
</protein>
<evidence type="ECO:0000313" key="1">
    <source>
        <dbReference type="EMBL" id="MBA4602053.1"/>
    </source>
</evidence>
<dbReference type="RefSeq" id="WP_181739190.1">
    <property type="nucleotide sequence ID" value="NZ_JACEOL010000023.1"/>
</dbReference>
<name>A0A7W1XRN5_9BACL</name>
<reference evidence="1 2" key="1">
    <citation type="submission" date="2020-07" db="EMBL/GenBank/DDBJ databases">
        <title>Thermoactinomyces phylogeny.</title>
        <authorList>
            <person name="Dunlap C."/>
        </authorList>
    </citation>
    <scope>NUCLEOTIDE SEQUENCE [LARGE SCALE GENOMIC DNA]</scope>
    <source>
        <strain evidence="1 2">AMNI-1</strain>
    </source>
</reference>
<sequence length="51" mass="5406">MNRLSQGRMASGIGAIVFEWVASLVAGVPLGKGVGRDVPKKDQLAISKIRK</sequence>
<proteinExistence type="predicted"/>
<dbReference type="EMBL" id="JACEOL010000023">
    <property type="protein sequence ID" value="MBA4602053.1"/>
    <property type="molecule type" value="Genomic_DNA"/>
</dbReference>
<dbReference type="Proteomes" id="UP000538292">
    <property type="component" value="Unassembled WGS sequence"/>
</dbReference>
<keyword evidence="2" id="KW-1185">Reference proteome</keyword>
<dbReference type="AlphaFoldDB" id="A0A7W1XRN5"/>
<evidence type="ECO:0000313" key="2">
    <source>
        <dbReference type="Proteomes" id="UP000538292"/>
    </source>
</evidence>
<comment type="caution">
    <text evidence="1">The sequence shown here is derived from an EMBL/GenBank/DDBJ whole genome shotgun (WGS) entry which is preliminary data.</text>
</comment>
<organism evidence="1 2">
    <name type="scientific">Thermoactinomyces mirandus</name>
    <dbReference type="NCBI Taxonomy" id="2756294"/>
    <lineage>
        <taxon>Bacteria</taxon>
        <taxon>Bacillati</taxon>
        <taxon>Bacillota</taxon>
        <taxon>Bacilli</taxon>
        <taxon>Bacillales</taxon>
        <taxon>Thermoactinomycetaceae</taxon>
        <taxon>Thermoactinomyces</taxon>
    </lineage>
</organism>
<accession>A0A7W1XRN5</accession>